<reference evidence="7" key="2">
    <citation type="submission" date="2021-04" db="EMBL/GenBank/DDBJ databases">
        <authorList>
            <person name="Gilroy R."/>
        </authorList>
    </citation>
    <scope>NUCLEOTIDE SEQUENCE</scope>
    <source>
        <strain evidence="7">6627</strain>
    </source>
</reference>
<feature type="transmembrane region" description="Helical" evidence="6">
    <location>
        <begin position="269"/>
        <end position="294"/>
    </location>
</feature>
<keyword evidence="3 6" id="KW-0812">Transmembrane</keyword>
<keyword evidence="2" id="KW-1003">Cell membrane</keyword>
<dbReference type="GO" id="GO:0005886">
    <property type="term" value="C:plasma membrane"/>
    <property type="evidence" value="ECO:0007669"/>
    <property type="project" value="UniProtKB-SubCell"/>
</dbReference>
<evidence type="ECO:0000313" key="8">
    <source>
        <dbReference type="Proteomes" id="UP000823963"/>
    </source>
</evidence>
<feature type="transmembrane region" description="Helical" evidence="6">
    <location>
        <begin position="12"/>
        <end position="33"/>
    </location>
</feature>
<evidence type="ECO:0000313" key="7">
    <source>
        <dbReference type="EMBL" id="HIX01545.1"/>
    </source>
</evidence>
<feature type="transmembrane region" description="Helical" evidence="6">
    <location>
        <begin position="315"/>
        <end position="333"/>
    </location>
</feature>
<evidence type="ECO:0000256" key="4">
    <source>
        <dbReference type="ARBA" id="ARBA00022989"/>
    </source>
</evidence>
<dbReference type="Proteomes" id="UP000823963">
    <property type="component" value="Unassembled WGS sequence"/>
</dbReference>
<evidence type="ECO:0000256" key="1">
    <source>
        <dbReference type="ARBA" id="ARBA00004651"/>
    </source>
</evidence>
<evidence type="ECO:0000256" key="2">
    <source>
        <dbReference type="ARBA" id="ARBA00022475"/>
    </source>
</evidence>
<evidence type="ECO:0000256" key="5">
    <source>
        <dbReference type="ARBA" id="ARBA00023136"/>
    </source>
</evidence>
<feature type="transmembrane region" description="Helical" evidence="6">
    <location>
        <begin position="153"/>
        <end position="171"/>
    </location>
</feature>
<feature type="transmembrane region" description="Helical" evidence="6">
    <location>
        <begin position="39"/>
        <end position="61"/>
    </location>
</feature>
<feature type="transmembrane region" description="Helical" evidence="6">
    <location>
        <begin position="339"/>
        <end position="360"/>
    </location>
</feature>
<dbReference type="AlphaFoldDB" id="A0A9D1UW70"/>
<proteinExistence type="predicted"/>
<dbReference type="InterPro" id="IPR050367">
    <property type="entry name" value="APC_superfamily"/>
</dbReference>
<dbReference type="GO" id="GO:0022857">
    <property type="term" value="F:transmembrane transporter activity"/>
    <property type="evidence" value="ECO:0007669"/>
    <property type="project" value="InterPro"/>
</dbReference>
<evidence type="ECO:0000256" key="3">
    <source>
        <dbReference type="ARBA" id="ARBA00022692"/>
    </source>
</evidence>
<feature type="transmembrane region" description="Helical" evidence="6">
    <location>
        <begin position="121"/>
        <end position="141"/>
    </location>
</feature>
<feature type="transmembrane region" description="Helical" evidence="6">
    <location>
        <begin position="405"/>
        <end position="426"/>
    </location>
</feature>
<dbReference type="Pfam" id="PF13520">
    <property type="entry name" value="AA_permease_2"/>
    <property type="match status" value="1"/>
</dbReference>
<comment type="subcellular location">
    <subcellularLocation>
        <location evidence="1">Cell membrane</location>
        <topology evidence="1">Multi-pass membrane protein</topology>
    </subcellularLocation>
</comment>
<sequence>MAENHKISPFSAFLLGVDGMVGSAIFLLPGSLYSKAGNGLIGLLLLSGVSALLLGLCYASLASQTKGNGAAWLYTYKEFGRFAGFEVGFFTWFQGVATISTETAAFLTSLKLFMPALSNKLVYNLSGMAIIALIAVIGLLGDKVSSIADNIATFLKIGVLLIFIFVGIWFIRRINFVSTTHYSVGSVNNAFSNAFYMYMGFAFLPVAAAQMRNPRKNLPKELLAVIISVTLIYIATVVVAIGTLGPSIAHSSLPLAVAFGKHFGNIGKIIITIGTVGSVLGVAISLSYSTPYVASSLANEHRLLPRFFGKKSKDGSPYVAIIITAVLCMLLILSGSYLFLVPCTIIISLVQYFSTSIVMFKKQLARKKHPEKVDHNAFNLRGGIIVPLLSILICLYILFNLKLKVIIFGIISLICGIALYFIDGIIEKHIKNKQIESKQE</sequence>
<feature type="transmembrane region" description="Helical" evidence="6">
    <location>
        <begin position="222"/>
        <end position="249"/>
    </location>
</feature>
<keyword evidence="5 6" id="KW-0472">Membrane</keyword>
<comment type="caution">
    <text evidence="7">The sequence shown here is derived from an EMBL/GenBank/DDBJ whole genome shotgun (WGS) entry which is preliminary data.</text>
</comment>
<feature type="transmembrane region" description="Helical" evidence="6">
    <location>
        <begin position="82"/>
        <end position="101"/>
    </location>
</feature>
<dbReference type="Gene3D" id="1.20.1740.10">
    <property type="entry name" value="Amino acid/polyamine transporter I"/>
    <property type="match status" value="1"/>
</dbReference>
<feature type="transmembrane region" description="Helical" evidence="6">
    <location>
        <begin position="380"/>
        <end position="399"/>
    </location>
</feature>
<dbReference type="EMBL" id="DXFP01000015">
    <property type="protein sequence ID" value="HIX01545.1"/>
    <property type="molecule type" value="Genomic_DNA"/>
</dbReference>
<feature type="transmembrane region" description="Helical" evidence="6">
    <location>
        <begin position="191"/>
        <end position="210"/>
    </location>
</feature>
<name>A0A9D1UW70_9LACO</name>
<protein>
    <submittedName>
        <fullName evidence="7">APC family permease</fullName>
    </submittedName>
</protein>
<accession>A0A9D1UW70</accession>
<dbReference type="PANTHER" id="PTHR42770">
    <property type="entry name" value="AMINO ACID TRANSPORTER-RELATED"/>
    <property type="match status" value="1"/>
</dbReference>
<reference evidence="7" key="1">
    <citation type="journal article" date="2021" name="PeerJ">
        <title>Extensive microbial diversity within the chicken gut microbiome revealed by metagenomics and culture.</title>
        <authorList>
            <person name="Gilroy R."/>
            <person name="Ravi A."/>
            <person name="Getino M."/>
            <person name="Pursley I."/>
            <person name="Horton D.L."/>
            <person name="Alikhan N.F."/>
            <person name="Baker D."/>
            <person name="Gharbi K."/>
            <person name="Hall N."/>
            <person name="Watson M."/>
            <person name="Adriaenssens E.M."/>
            <person name="Foster-Nyarko E."/>
            <person name="Jarju S."/>
            <person name="Secka A."/>
            <person name="Antonio M."/>
            <person name="Oren A."/>
            <person name="Chaudhuri R.R."/>
            <person name="La Ragione R."/>
            <person name="Hildebrand F."/>
            <person name="Pallen M.J."/>
        </authorList>
    </citation>
    <scope>NUCLEOTIDE SEQUENCE</scope>
    <source>
        <strain evidence="7">6627</strain>
    </source>
</reference>
<dbReference type="PANTHER" id="PTHR42770:SF18">
    <property type="entry name" value="ARGININE_AGMATINE ANTIPORTER"/>
    <property type="match status" value="1"/>
</dbReference>
<evidence type="ECO:0000256" key="6">
    <source>
        <dbReference type="SAM" id="Phobius"/>
    </source>
</evidence>
<gene>
    <name evidence="7" type="ORF">H9861_02200</name>
</gene>
<dbReference type="InterPro" id="IPR002293">
    <property type="entry name" value="AA/rel_permease1"/>
</dbReference>
<organism evidence="7 8">
    <name type="scientific">Candidatus Ligilactobacillus excrementigallinarum</name>
    <dbReference type="NCBI Taxonomy" id="2838641"/>
    <lineage>
        <taxon>Bacteria</taxon>
        <taxon>Bacillati</taxon>
        <taxon>Bacillota</taxon>
        <taxon>Bacilli</taxon>
        <taxon>Lactobacillales</taxon>
        <taxon>Lactobacillaceae</taxon>
        <taxon>Ligilactobacillus</taxon>
    </lineage>
</organism>
<dbReference type="PIRSF" id="PIRSF006060">
    <property type="entry name" value="AA_transporter"/>
    <property type="match status" value="1"/>
</dbReference>
<keyword evidence="4 6" id="KW-1133">Transmembrane helix</keyword>